<dbReference type="GO" id="GO:0003723">
    <property type="term" value="F:RNA binding"/>
    <property type="evidence" value="ECO:0007669"/>
    <property type="project" value="InterPro"/>
</dbReference>
<protein>
    <submittedName>
        <fullName evidence="2">RNA-directed RNA polymerase</fullName>
    </submittedName>
</protein>
<keyword evidence="2" id="KW-0696">RNA-directed RNA polymerase</keyword>
<proteinExistence type="predicted"/>
<dbReference type="Pfam" id="PF00680">
    <property type="entry name" value="RdRP_1"/>
    <property type="match status" value="1"/>
</dbReference>
<dbReference type="SUPFAM" id="SSF56672">
    <property type="entry name" value="DNA/RNA polymerases"/>
    <property type="match status" value="1"/>
</dbReference>
<keyword evidence="2" id="KW-0548">Nucleotidyltransferase</keyword>
<dbReference type="InterPro" id="IPR007094">
    <property type="entry name" value="RNA-dir_pol_PSvirus"/>
</dbReference>
<dbReference type="GO" id="GO:0071897">
    <property type="term" value="P:DNA biosynthetic process"/>
    <property type="evidence" value="ECO:0007669"/>
    <property type="project" value="UniProtKB-ARBA"/>
</dbReference>
<dbReference type="Gene3D" id="3.30.70.270">
    <property type="match status" value="1"/>
</dbReference>
<organism evidence="2 3">
    <name type="scientific">Amphibalanus amphitrite</name>
    <name type="common">Striped barnacle</name>
    <name type="synonym">Balanus amphitrite</name>
    <dbReference type="NCBI Taxonomy" id="1232801"/>
    <lineage>
        <taxon>Eukaryota</taxon>
        <taxon>Metazoa</taxon>
        <taxon>Ecdysozoa</taxon>
        <taxon>Arthropoda</taxon>
        <taxon>Crustacea</taxon>
        <taxon>Multicrustacea</taxon>
        <taxon>Cirripedia</taxon>
        <taxon>Thoracica</taxon>
        <taxon>Thoracicalcarea</taxon>
        <taxon>Balanomorpha</taxon>
        <taxon>Balanoidea</taxon>
        <taxon>Balanidae</taxon>
        <taxon>Amphibalaninae</taxon>
        <taxon>Amphibalanus</taxon>
    </lineage>
</organism>
<name>A0A6A4W7F4_AMPAM</name>
<dbReference type="AlphaFoldDB" id="A0A6A4W7F4"/>
<gene>
    <name evidence="2" type="primary">RDRP</name>
    <name evidence="2" type="ORF">FJT64_025491</name>
</gene>
<dbReference type="GO" id="GO:0039694">
    <property type="term" value="P:viral RNA genome replication"/>
    <property type="evidence" value="ECO:0007669"/>
    <property type="project" value="InterPro"/>
</dbReference>
<dbReference type="InterPro" id="IPR001205">
    <property type="entry name" value="RNA-dir_pol_C"/>
</dbReference>
<accession>A0A6A4W7F4</accession>
<dbReference type="EMBL" id="VIIS01001064">
    <property type="protein sequence ID" value="KAF0302415.1"/>
    <property type="molecule type" value="Genomic_DNA"/>
</dbReference>
<feature type="domain" description="RdRp catalytic" evidence="1">
    <location>
        <begin position="8"/>
        <end position="141"/>
    </location>
</feature>
<comment type="caution">
    <text evidence="2">The sequence shown here is derived from an EMBL/GenBank/DDBJ whole genome shotgun (WGS) entry which is preliminary data.</text>
</comment>
<dbReference type="InterPro" id="IPR043502">
    <property type="entry name" value="DNA/RNA_pol_sf"/>
</dbReference>
<dbReference type="InterPro" id="IPR043128">
    <property type="entry name" value="Rev_trsase/Diguanyl_cyclase"/>
</dbReference>
<dbReference type="PROSITE" id="PS50507">
    <property type="entry name" value="RDRP_SSRNA_POS"/>
    <property type="match status" value="1"/>
</dbReference>
<evidence type="ECO:0000313" key="3">
    <source>
        <dbReference type="Proteomes" id="UP000440578"/>
    </source>
</evidence>
<keyword evidence="3" id="KW-1185">Reference proteome</keyword>
<dbReference type="GO" id="GO:0003968">
    <property type="term" value="F:RNA-directed RNA polymerase activity"/>
    <property type="evidence" value="ECO:0007669"/>
    <property type="project" value="UniProtKB-KW"/>
</dbReference>
<dbReference type="Proteomes" id="UP000440578">
    <property type="component" value="Unassembled WGS sequence"/>
</dbReference>
<sequence>MLTHHRNPNIFVGDWSKFDKTIPPWLVRDAFKMVARHIQWDTITDAEGKQWPVNPAKTKRRWEKIVNYFINTPIQLSSGERFIKHGGVPSGSCFTNVIDGIVNALVVRYLIYHQTGQLPLHDLYLGDDFVVLTRKPLNIEEFAADAKEEFSMVLNADKSYQTARHSNLHFLGYHNINGMPYKPIDTTIASSVYPERPTRNKFETAARLVGQAYSCFEPEDAKGFFKAAKILVDEMDGVTGEMIEEYTKEHPHQFKYLQTLAGLLRF</sequence>
<evidence type="ECO:0000313" key="2">
    <source>
        <dbReference type="EMBL" id="KAF0302415.1"/>
    </source>
</evidence>
<keyword evidence="2" id="KW-0808">Transferase</keyword>
<evidence type="ECO:0000259" key="1">
    <source>
        <dbReference type="PROSITE" id="PS50507"/>
    </source>
</evidence>
<dbReference type="GO" id="GO:0006351">
    <property type="term" value="P:DNA-templated transcription"/>
    <property type="evidence" value="ECO:0007669"/>
    <property type="project" value="InterPro"/>
</dbReference>
<reference evidence="2 3" key="1">
    <citation type="submission" date="2019-07" db="EMBL/GenBank/DDBJ databases">
        <title>Draft genome assembly of a fouling barnacle, Amphibalanus amphitrite (Darwin, 1854): The first reference genome for Thecostraca.</title>
        <authorList>
            <person name="Kim W."/>
        </authorList>
    </citation>
    <scope>NUCLEOTIDE SEQUENCE [LARGE SCALE GENOMIC DNA]</scope>
    <source>
        <strain evidence="2">SNU_AA5</strain>
        <tissue evidence="2">Soma without cirri and trophi</tissue>
    </source>
</reference>